<dbReference type="InterPro" id="IPR001119">
    <property type="entry name" value="SLH_dom"/>
</dbReference>
<dbReference type="PANTHER" id="PTHR43308">
    <property type="entry name" value="OUTER MEMBRANE PROTEIN ALPHA-RELATED"/>
    <property type="match status" value="1"/>
</dbReference>
<feature type="coiled-coil region" evidence="3">
    <location>
        <begin position="161"/>
        <end position="188"/>
    </location>
</feature>
<feature type="signal peptide" evidence="2">
    <location>
        <begin position="1"/>
        <end position="29"/>
    </location>
</feature>
<dbReference type="PROSITE" id="PS51272">
    <property type="entry name" value="SLH"/>
    <property type="match status" value="1"/>
</dbReference>
<name>A0A8J7Z277_9CYAN</name>
<dbReference type="InterPro" id="IPR051465">
    <property type="entry name" value="Cell_Envelope_Struct_Comp"/>
</dbReference>
<dbReference type="GO" id="GO:0008643">
    <property type="term" value="P:carbohydrate transport"/>
    <property type="evidence" value="ECO:0007669"/>
    <property type="project" value="InterPro"/>
</dbReference>
<evidence type="ECO:0000259" key="4">
    <source>
        <dbReference type="PROSITE" id="PS51272"/>
    </source>
</evidence>
<dbReference type="RefSeq" id="WP_162423838.1">
    <property type="nucleotide sequence ID" value="NZ_WVIE01000015.1"/>
</dbReference>
<dbReference type="GO" id="GO:0016020">
    <property type="term" value="C:membrane"/>
    <property type="evidence" value="ECO:0007669"/>
    <property type="project" value="InterPro"/>
</dbReference>
<protein>
    <submittedName>
        <fullName evidence="5">Iron uptake porin</fullName>
    </submittedName>
</protein>
<dbReference type="Proteomes" id="UP000646053">
    <property type="component" value="Unassembled WGS sequence"/>
</dbReference>
<feature type="chain" id="PRO_5035341205" evidence="2">
    <location>
        <begin position="30"/>
        <end position="577"/>
    </location>
</feature>
<dbReference type="NCBIfam" id="NF033921">
    <property type="entry name" value="por_somb"/>
    <property type="match status" value="1"/>
</dbReference>
<feature type="domain" description="SLH" evidence="4">
    <location>
        <begin position="80"/>
        <end position="144"/>
    </location>
</feature>
<dbReference type="Pfam" id="PF00395">
    <property type="entry name" value="SLH"/>
    <property type="match status" value="1"/>
</dbReference>
<sequence>MSNRFYSILWLQPLLLAAASLTVVSGAQASEVASVSKSVESASTGKVVAQHMAADETLANETPAVADLSTNKPSMGQVTSVSQLSDVRPTDWAFQALQSLVERYGCIAGYPDRTYRGNRALTRYEFAAGLNACLDRVNELIAASTADLVKKEDLATLQKLQEEFAAELATLRGRVDALEARTTTLERQQFSTTTKLTGEVIFGVAGVASGRNFTNQATGTTDRVSRNTIFGDRVRLNLETSFTGRDLLVTRLQAENISELPANLNGDPLTRQGNFRFAGGGSNEVGVDALLYQFPLGERTTISIEANAGAIDDFVDTLNPYLDGDGATGALTHFGTRNSIYYLLGGKGLGVQHQFSDALELSLGYLAGDDTASNPAAGNGLFNGPYGAIAQLTFKPSPALGLGFTYIHAYNNDFTAEGSVGSDRANFRNLAGAGILGADVPTSANAYGISATFQVSPRLVLNGNVGYTTARSLAAGARGDLDIWNWAVGLAVPDFGKKGSVAGVIVGREPTVKGGSGNFRNLVGRDRDSSLHIEGFYQYQLNDNISITPGIVWLTNPGNNQNNDDIVIGTIRTTFTF</sequence>
<dbReference type="SUPFAM" id="SSF56935">
    <property type="entry name" value="Porins"/>
    <property type="match status" value="1"/>
</dbReference>
<keyword evidence="3" id="KW-0175">Coiled coil</keyword>
<gene>
    <name evidence="5" type="ORF">GS601_13575</name>
</gene>
<dbReference type="EMBL" id="WVIE01000015">
    <property type="protein sequence ID" value="NDJ18309.1"/>
    <property type="molecule type" value="Genomic_DNA"/>
</dbReference>
<dbReference type="PANTHER" id="PTHR43308:SF1">
    <property type="entry name" value="OUTER MEMBRANE PROTEIN ALPHA"/>
    <property type="match status" value="1"/>
</dbReference>
<comment type="similarity">
    <text evidence="1 2">Belongs to the OprB family.</text>
</comment>
<dbReference type="AlphaFoldDB" id="A0A8J7Z277"/>
<accession>A0A8J7Z277</accession>
<evidence type="ECO:0000313" key="5">
    <source>
        <dbReference type="EMBL" id="NDJ18309.1"/>
    </source>
</evidence>
<reference evidence="5" key="1">
    <citation type="submission" date="2019-12" db="EMBL/GenBank/DDBJ databases">
        <title>High-Quality draft genome sequences of three cyanobacteria isolated from the limestone walls of the Old Cathedral of Coimbra.</title>
        <authorList>
            <person name="Tiago I."/>
            <person name="Soares F."/>
            <person name="Portugal A."/>
        </authorList>
    </citation>
    <scope>NUCLEOTIDE SEQUENCE</scope>
    <source>
        <strain evidence="5">A</strain>
    </source>
</reference>
<keyword evidence="2" id="KW-0732">Signal</keyword>
<dbReference type="Gene3D" id="2.40.160.180">
    <property type="entry name" value="Carbohydrate-selective porin OprB"/>
    <property type="match status" value="1"/>
</dbReference>
<evidence type="ECO:0000313" key="6">
    <source>
        <dbReference type="Proteomes" id="UP000646053"/>
    </source>
</evidence>
<dbReference type="InterPro" id="IPR047684">
    <property type="entry name" value="Por_som-like"/>
</dbReference>
<dbReference type="Pfam" id="PF04966">
    <property type="entry name" value="OprB"/>
    <property type="match status" value="1"/>
</dbReference>
<keyword evidence="6" id="KW-1185">Reference proteome</keyword>
<dbReference type="InterPro" id="IPR007049">
    <property type="entry name" value="Carb-sel_porin_OprB"/>
</dbReference>
<evidence type="ECO:0000256" key="2">
    <source>
        <dbReference type="RuleBase" id="RU363072"/>
    </source>
</evidence>
<comment type="caution">
    <text evidence="5">The sequence shown here is derived from an EMBL/GenBank/DDBJ whole genome shotgun (WGS) entry which is preliminary data.</text>
</comment>
<organism evidence="5 6">
    <name type="scientific">Myxacorys almedinensis A</name>
    <dbReference type="NCBI Taxonomy" id="2690445"/>
    <lineage>
        <taxon>Bacteria</taxon>
        <taxon>Bacillati</taxon>
        <taxon>Cyanobacteriota</taxon>
        <taxon>Cyanophyceae</taxon>
        <taxon>Leptolyngbyales</taxon>
        <taxon>Leptolyngbyaceae</taxon>
        <taxon>Myxacorys</taxon>
        <taxon>Myxacorys almedinensis</taxon>
    </lineage>
</organism>
<dbReference type="GO" id="GO:0015288">
    <property type="term" value="F:porin activity"/>
    <property type="evidence" value="ECO:0007669"/>
    <property type="project" value="InterPro"/>
</dbReference>
<evidence type="ECO:0000256" key="3">
    <source>
        <dbReference type="SAM" id="Coils"/>
    </source>
</evidence>
<proteinExistence type="inferred from homology"/>
<dbReference type="InterPro" id="IPR038673">
    <property type="entry name" value="OprB_sf"/>
</dbReference>
<evidence type="ECO:0000256" key="1">
    <source>
        <dbReference type="ARBA" id="ARBA00008769"/>
    </source>
</evidence>